<dbReference type="InterPro" id="IPR032675">
    <property type="entry name" value="LRR_dom_sf"/>
</dbReference>
<proteinExistence type="predicted"/>
<evidence type="ECO:0000313" key="2">
    <source>
        <dbReference type="Proteomes" id="UP000053558"/>
    </source>
</evidence>
<dbReference type="OrthoDB" id="3067012at2759"/>
<comment type="caution">
    <text evidence="1">The sequence shown here is derived from an EMBL/GenBank/DDBJ whole genome shotgun (WGS) entry which is preliminary data.</text>
</comment>
<evidence type="ECO:0008006" key="3">
    <source>
        <dbReference type="Google" id="ProtNLM"/>
    </source>
</evidence>
<dbReference type="Gene3D" id="3.80.10.10">
    <property type="entry name" value="Ribonuclease Inhibitor"/>
    <property type="match status" value="1"/>
</dbReference>
<organism evidence="1 2">
    <name type="scientific">Coniophora puteana (strain RWD-64-598)</name>
    <name type="common">Brown rot fungus</name>
    <dbReference type="NCBI Taxonomy" id="741705"/>
    <lineage>
        <taxon>Eukaryota</taxon>
        <taxon>Fungi</taxon>
        <taxon>Dikarya</taxon>
        <taxon>Basidiomycota</taxon>
        <taxon>Agaricomycotina</taxon>
        <taxon>Agaricomycetes</taxon>
        <taxon>Agaricomycetidae</taxon>
        <taxon>Boletales</taxon>
        <taxon>Coniophorineae</taxon>
        <taxon>Coniophoraceae</taxon>
        <taxon>Coniophora</taxon>
    </lineage>
</organism>
<dbReference type="Proteomes" id="UP000053558">
    <property type="component" value="Unassembled WGS sequence"/>
</dbReference>
<dbReference type="GeneID" id="19205627"/>
<evidence type="ECO:0000313" key="1">
    <source>
        <dbReference type="EMBL" id="EIW78874.1"/>
    </source>
</evidence>
<dbReference type="EMBL" id="JH711581">
    <property type="protein sequence ID" value="EIW78874.1"/>
    <property type="molecule type" value="Genomic_DNA"/>
</dbReference>
<dbReference type="AlphaFoldDB" id="A0A5M3MJA3"/>
<dbReference type="SUPFAM" id="SSF52047">
    <property type="entry name" value="RNI-like"/>
    <property type="match status" value="1"/>
</dbReference>
<dbReference type="RefSeq" id="XP_007770636.1">
    <property type="nucleotide sequence ID" value="XM_007772446.1"/>
</dbReference>
<gene>
    <name evidence="1" type="ORF">CONPUDRAFT_166753</name>
</gene>
<accession>A0A5M3MJA3</accession>
<protein>
    <recommendedName>
        <fullName evidence="3">F-box domain-containing protein</fullName>
    </recommendedName>
</protein>
<name>A0A5M3MJA3_CONPW</name>
<dbReference type="KEGG" id="cput:CONPUDRAFT_166753"/>
<keyword evidence="2" id="KW-1185">Reference proteome</keyword>
<sequence length="550" mass="62281">MLDIPNPEWLMGFDAETNAYSEYERLVQDVRASIPDSSYHEYPAHLKPAPHVYKPSLARLARACKSFEDPALNVLHEEIDCFAALLTCLPEDLWTVEGPWLRLTFHRELLETDWDILARHTARVRILHQGSREEDHGKFPPWPEVWEALNLCPIPVLFPRLHTLNCWMWTPEHVLCGRYLFGPQLRNIRFSMTTGELLERIPDLATLCPLLESIELGTVLDHPSLSFTSDAFTNVVRQYPCLRTLDLGRMVVLPGDVMHSLAQLPTFRHLRVLVLESSDWIYQETRVGLRNLHSLALDAQNWDVATITVKLLLGDDLHTARVRLSKLDVTCYNSPTLRGLSAFLGALVDCISPLDVTRLTLLVVRVSDCDWTQLLALSQLRNLTRVSLLMRPSDSTEFMSLSGDSLYTLVRGWLLLEHLTIGYGFSPIPLRNFVTVLSLCPRIKSANIDVDVCNDPDDVIALAAEGYLGVRNEYIKMLQLGPPRKLDAGRGVPDIGLMRSVFARYPIVSVLHHLFPNLNEFEHHFGVMPPPGKSVWAAVEAELEAMRGLD</sequence>
<reference evidence="2" key="1">
    <citation type="journal article" date="2012" name="Science">
        <title>The Paleozoic origin of enzymatic lignin decomposition reconstructed from 31 fungal genomes.</title>
        <authorList>
            <person name="Floudas D."/>
            <person name="Binder M."/>
            <person name="Riley R."/>
            <person name="Barry K."/>
            <person name="Blanchette R.A."/>
            <person name="Henrissat B."/>
            <person name="Martinez A.T."/>
            <person name="Otillar R."/>
            <person name="Spatafora J.W."/>
            <person name="Yadav J.S."/>
            <person name="Aerts A."/>
            <person name="Benoit I."/>
            <person name="Boyd A."/>
            <person name="Carlson A."/>
            <person name="Copeland A."/>
            <person name="Coutinho P.M."/>
            <person name="de Vries R.P."/>
            <person name="Ferreira P."/>
            <person name="Findley K."/>
            <person name="Foster B."/>
            <person name="Gaskell J."/>
            <person name="Glotzer D."/>
            <person name="Gorecki P."/>
            <person name="Heitman J."/>
            <person name="Hesse C."/>
            <person name="Hori C."/>
            <person name="Igarashi K."/>
            <person name="Jurgens J.A."/>
            <person name="Kallen N."/>
            <person name="Kersten P."/>
            <person name="Kohler A."/>
            <person name="Kuees U."/>
            <person name="Kumar T.K.A."/>
            <person name="Kuo A."/>
            <person name="LaButti K."/>
            <person name="Larrondo L.F."/>
            <person name="Lindquist E."/>
            <person name="Ling A."/>
            <person name="Lombard V."/>
            <person name="Lucas S."/>
            <person name="Lundell T."/>
            <person name="Martin R."/>
            <person name="McLaughlin D.J."/>
            <person name="Morgenstern I."/>
            <person name="Morin E."/>
            <person name="Murat C."/>
            <person name="Nagy L.G."/>
            <person name="Nolan M."/>
            <person name="Ohm R.A."/>
            <person name="Patyshakuliyeva A."/>
            <person name="Rokas A."/>
            <person name="Ruiz-Duenas F.J."/>
            <person name="Sabat G."/>
            <person name="Salamov A."/>
            <person name="Samejima M."/>
            <person name="Schmutz J."/>
            <person name="Slot J.C."/>
            <person name="St John F."/>
            <person name="Stenlid J."/>
            <person name="Sun H."/>
            <person name="Sun S."/>
            <person name="Syed K."/>
            <person name="Tsang A."/>
            <person name="Wiebenga A."/>
            <person name="Young D."/>
            <person name="Pisabarro A."/>
            <person name="Eastwood D.C."/>
            <person name="Martin F."/>
            <person name="Cullen D."/>
            <person name="Grigoriev I.V."/>
            <person name="Hibbett D.S."/>
        </authorList>
    </citation>
    <scope>NUCLEOTIDE SEQUENCE [LARGE SCALE GENOMIC DNA]</scope>
    <source>
        <strain evidence="2">RWD-64-598 SS2</strain>
    </source>
</reference>